<dbReference type="PANTHER" id="PTHR14226:SF78">
    <property type="entry name" value="SLR0060 PROTEIN"/>
    <property type="match status" value="1"/>
</dbReference>
<keyword evidence="3 4" id="KW-0443">Lipid metabolism</keyword>
<evidence type="ECO:0000313" key="7">
    <source>
        <dbReference type="EMBL" id="WKK84459.2"/>
    </source>
</evidence>
<dbReference type="InterPro" id="IPR050301">
    <property type="entry name" value="NTE"/>
</dbReference>
<dbReference type="CDD" id="cd07205">
    <property type="entry name" value="Pat_PNPLA6_PNPLA7_NTE1_like"/>
    <property type="match status" value="1"/>
</dbReference>
<dbReference type="KEGG" id="marp:QYS47_26085"/>
<feature type="short sequence motif" description="GXSXG" evidence="4">
    <location>
        <begin position="36"/>
        <end position="40"/>
    </location>
</feature>
<feature type="short sequence motif" description="DGA/G" evidence="4">
    <location>
        <begin position="150"/>
        <end position="152"/>
    </location>
</feature>
<organism evidence="6">
    <name type="scientific">Marivirga arenosa</name>
    <dbReference type="NCBI Taxonomy" id="3059076"/>
    <lineage>
        <taxon>Bacteria</taxon>
        <taxon>Pseudomonadati</taxon>
        <taxon>Bacteroidota</taxon>
        <taxon>Cytophagia</taxon>
        <taxon>Cytophagales</taxon>
        <taxon>Marivirgaceae</taxon>
        <taxon>Marivirga</taxon>
    </lineage>
</organism>
<evidence type="ECO:0000256" key="1">
    <source>
        <dbReference type="ARBA" id="ARBA00022801"/>
    </source>
</evidence>
<dbReference type="Proteomes" id="UP001244443">
    <property type="component" value="Chromosome"/>
</dbReference>
<dbReference type="EMBL" id="CP129970">
    <property type="protein sequence ID" value="WKK84459.2"/>
    <property type="molecule type" value="Genomic_DNA"/>
</dbReference>
<evidence type="ECO:0000313" key="8">
    <source>
        <dbReference type="Proteomes" id="UP001244443"/>
    </source>
</evidence>
<dbReference type="SUPFAM" id="SSF52151">
    <property type="entry name" value="FabD/lysophospholipase-like"/>
    <property type="match status" value="1"/>
</dbReference>
<evidence type="ECO:0000256" key="2">
    <source>
        <dbReference type="ARBA" id="ARBA00022963"/>
    </source>
</evidence>
<keyword evidence="2 4" id="KW-0442">Lipid degradation</keyword>
<dbReference type="InterPro" id="IPR002641">
    <property type="entry name" value="PNPLA_dom"/>
</dbReference>
<evidence type="ECO:0000313" key="6">
    <source>
        <dbReference type="EMBL" id="WKK80556.2"/>
    </source>
</evidence>
<evidence type="ECO:0000256" key="3">
    <source>
        <dbReference type="ARBA" id="ARBA00023098"/>
    </source>
</evidence>
<sequence>MKIGLALSGGGARGFAHLGIAQFLYEQNIKPDIISGTSAGAIAGAFLAAGYLPKRTLEIISDINFLKFFRPAMSWSGLVSLEKISGLLLEYFPDNSFNSLKIPLIISTTNYSKGENVNFDSGELIKPLLASASIPVIFKPIMMGEDSYVDGGITNNMPANLLHTKADFIIGVNCNPVGPANINHNMKEMLERSLMMAINYQTKEQAQLCDLFIEPYKLSDYKVFSLSKAQEIYDIGYESVKVAFSKLDEDHPLKQNFKTV</sequence>
<feature type="domain" description="PNPLA" evidence="5">
    <location>
        <begin position="5"/>
        <end position="163"/>
    </location>
</feature>
<dbReference type="InterPro" id="IPR016035">
    <property type="entry name" value="Acyl_Trfase/lysoPLipase"/>
</dbReference>
<dbReference type="AlphaFoldDB" id="A0AA49GDN9"/>
<keyword evidence="8" id="KW-1185">Reference proteome</keyword>
<feature type="active site" description="Nucleophile" evidence="4">
    <location>
        <position position="38"/>
    </location>
</feature>
<dbReference type="PROSITE" id="PS51635">
    <property type="entry name" value="PNPLA"/>
    <property type="match status" value="1"/>
</dbReference>
<protein>
    <submittedName>
        <fullName evidence="6">Patatin-like phospholipase family protein</fullName>
    </submittedName>
</protein>
<gene>
    <name evidence="6" type="ORF">QYS47_26085</name>
    <name evidence="7" type="ORF">QYS48_20165</name>
</gene>
<name>A0AA49GDN9_9BACT</name>
<feature type="short sequence motif" description="GXGXXG" evidence="4">
    <location>
        <begin position="9"/>
        <end position="14"/>
    </location>
</feature>
<evidence type="ECO:0000259" key="5">
    <source>
        <dbReference type="PROSITE" id="PS51635"/>
    </source>
</evidence>
<feature type="active site" description="Proton acceptor" evidence="4">
    <location>
        <position position="150"/>
    </location>
</feature>
<dbReference type="Proteomes" id="UP001232019">
    <property type="component" value="Chromosome"/>
</dbReference>
<dbReference type="Pfam" id="PF01734">
    <property type="entry name" value="Patatin"/>
    <property type="match status" value="1"/>
</dbReference>
<dbReference type="EMBL" id="CP129968">
    <property type="protein sequence ID" value="WKK80556.2"/>
    <property type="molecule type" value="Genomic_DNA"/>
</dbReference>
<dbReference type="GO" id="GO:0016787">
    <property type="term" value="F:hydrolase activity"/>
    <property type="evidence" value="ECO:0007669"/>
    <property type="project" value="UniProtKB-UniRule"/>
</dbReference>
<accession>A0AA49GDN9</accession>
<dbReference type="RefSeq" id="WP_308356620.1">
    <property type="nucleotide sequence ID" value="NZ_CP129968.2"/>
</dbReference>
<dbReference type="PANTHER" id="PTHR14226">
    <property type="entry name" value="NEUROPATHY TARGET ESTERASE/SWISS CHEESE D.MELANOGASTER"/>
    <property type="match status" value="1"/>
</dbReference>
<dbReference type="Gene3D" id="3.40.1090.10">
    <property type="entry name" value="Cytosolic phospholipase A2 catalytic domain"/>
    <property type="match status" value="2"/>
</dbReference>
<proteinExistence type="predicted"/>
<evidence type="ECO:0000256" key="4">
    <source>
        <dbReference type="PROSITE-ProRule" id="PRU01161"/>
    </source>
</evidence>
<keyword evidence="1 4" id="KW-0378">Hydrolase</keyword>
<accession>A0AA49JDP4</accession>
<dbReference type="GO" id="GO:0016042">
    <property type="term" value="P:lipid catabolic process"/>
    <property type="evidence" value="ECO:0007669"/>
    <property type="project" value="UniProtKB-UniRule"/>
</dbReference>
<reference evidence="6 8" key="1">
    <citation type="submission" date="2023-08" db="EMBL/GenBank/DDBJ databases">
        <title>Comparative genomics and taxonomic characterization of three novel marine species of genus Marivirga.</title>
        <authorList>
            <person name="Muhammad N."/>
            <person name="Kim S.-G."/>
        </authorList>
    </citation>
    <scope>NUCLEOTIDE SEQUENCE</scope>
    <source>
        <strain evidence="7 8">ABR2-2</strain>
        <strain evidence="6">BKB1-2</strain>
    </source>
</reference>